<dbReference type="EMBL" id="KN834795">
    <property type="protein sequence ID" value="KIK56799.1"/>
    <property type="molecule type" value="Genomic_DNA"/>
</dbReference>
<organism evidence="3 4">
    <name type="scientific">Collybiopsis luxurians FD-317 M1</name>
    <dbReference type="NCBI Taxonomy" id="944289"/>
    <lineage>
        <taxon>Eukaryota</taxon>
        <taxon>Fungi</taxon>
        <taxon>Dikarya</taxon>
        <taxon>Basidiomycota</taxon>
        <taxon>Agaricomycotina</taxon>
        <taxon>Agaricomycetes</taxon>
        <taxon>Agaricomycetidae</taxon>
        <taxon>Agaricales</taxon>
        <taxon>Marasmiineae</taxon>
        <taxon>Omphalotaceae</taxon>
        <taxon>Collybiopsis</taxon>
        <taxon>Collybiopsis luxurians</taxon>
    </lineage>
</organism>
<evidence type="ECO:0000256" key="2">
    <source>
        <dbReference type="SAM" id="MobiDB-lite"/>
    </source>
</evidence>
<reference evidence="3 4" key="1">
    <citation type="submission" date="2014-04" db="EMBL/GenBank/DDBJ databases">
        <title>Evolutionary Origins and Diversification of the Mycorrhizal Mutualists.</title>
        <authorList>
            <consortium name="DOE Joint Genome Institute"/>
            <consortium name="Mycorrhizal Genomics Consortium"/>
            <person name="Kohler A."/>
            <person name="Kuo A."/>
            <person name="Nagy L.G."/>
            <person name="Floudas D."/>
            <person name="Copeland A."/>
            <person name="Barry K.W."/>
            <person name="Cichocki N."/>
            <person name="Veneault-Fourrey C."/>
            <person name="LaButti K."/>
            <person name="Lindquist E.A."/>
            <person name="Lipzen A."/>
            <person name="Lundell T."/>
            <person name="Morin E."/>
            <person name="Murat C."/>
            <person name="Riley R."/>
            <person name="Ohm R."/>
            <person name="Sun H."/>
            <person name="Tunlid A."/>
            <person name="Henrissat B."/>
            <person name="Grigoriev I.V."/>
            <person name="Hibbett D.S."/>
            <person name="Martin F."/>
        </authorList>
    </citation>
    <scope>NUCLEOTIDE SEQUENCE [LARGE SCALE GENOMIC DNA]</scope>
    <source>
        <strain evidence="3 4">FD-317 M1</strain>
    </source>
</reference>
<keyword evidence="1" id="KW-0175">Coiled coil</keyword>
<evidence type="ECO:0000313" key="4">
    <source>
        <dbReference type="Proteomes" id="UP000053593"/>
    </source>
</evidence>
<keyword evidence="4" id="KW-1185">Reference proteome</keyword>
<protein>
    <submittedName>
        <fullName evidence="3">Uncharacterized protein</fullName>
    </submittedName>
</protein>
<feature type="region of interest" description="Disordered" evidence="2">
    <location>
        <begin position="216"/>
        <end position="272"/>
    </location>
</feature>
<accession>A0A0D0C373</accession>
<dbReference type="AlphaFoldDB" id="A0A0D0C373"/>
<dbReference type="HOGENOM" id="CLU_855450_0_0_1"/>
<dbReference type="Proteomes" id="UP000053593">
    <property type="component" value="Unassembled WGS sequence"/>
</dbReference>
<proteinExistence type="predicted"/>
<gene>
    <name evidence="3" type="ORF">GYMLUDRAFT_247578</name>
</gene>
<feature type="compositionally biased region" description="Basic and acidic residues" evidence="2">
    <location>
        <begin position="216"/>
        <end position="229"/>
    </location>
</feature>
<sequence length="325" mass="37011">MTFSDPAISGIFRADSPHFRIPLGVEPMLFEHAANIESVAVGSQYQNHSDFGRKIWFSQSIKKAELMILDLVRPAKTSCFFHQELFLNCLHNFGQDARRAEQDLQELTTRIAGAVDQMLAINLYTVQSINTISAMSVLANILPNYPHKMREKKVFNTFTSAMSGLSFIVEDITVLANDQFTDLEILQGHLVELQDLISREGLAISIARSKLKKKKDEGKAKAKEVKEVKEEEEDEEEPSRLKKKRRIEKSGMGGDPDDDGPGGDWHWVKTEEEVPSKMVEVLEELKELGRESAEMWEEVQKMTEQQKRMNAQLKVFLVEQKGEEK</sequence>
<evidence type="ECO:0000313" key="3">
    <source>
        <dbReference type="EMBL" id="KIK56799.1"/>
    </source>
</evidence>
<evidence type="ECO:0000256" key="1">
    <source>
        <dbReference type="SAM" id="Coils"/>
    </source>
</evidence>
<name>A0A0D0C373_9AGAR</name>
<feature type="coiled-coil region" evidence="1">
    <location>
        <begin position="90"/>
        <end position="117"/>
    </location>
</feature>